<dbReference type="AlphaFoldDB" id="A0A3P7LTP2"/>
<dbReference type="OrthoDB" id="6222843at2759"/>
<proteinExistence type="predicted"/>
<evidence type="ECO:0000313" key="2">
    <source>
        <dbReference type="Proteomes" id="UP000281553"/>
    </source>
</evidence>
<gene>
    <name evidence="1" type="ORF">DILT_LOCUS9259</name>
</gene>
<sequence>MCASVETVHLYQAMVKRQDDESPSHQTSGLTYPILHGQKYVCDGNRCVRLPTKYEIYLAMERAAVMSGRLPRIGCEAEDSCGAD</sequence>
<protein>
    <submittedName>
        <fullName evidence="1">Uncharacterized protein</fullName>
    </submittedName>
</protein>
<keyword evidence="2" id="KW-1185">Reference proteome</keyword>
<evidence type="ECO:0000313" key="1">
    <source>
        <dbReference type="EMBL" id="VDN13428.1"/>
    </source>
</evidence>
<dbReference type="Proteomes" id="UP000281553">
    <property type="component" value="Unassembled WGS sequence"/>
</dbReference>
<organism evidence="1 2">
    <name type="scientific">Dibothriocephalus latus</name>
    <name type="common">Fish tapeworm</name>
    <name type="synonym">Diphyllobothrium latum</name>
    <dbReference type="NCBI Taxonomy" id="60516"/>
    <lineage>
        <taxon>Eukaryota</taxon>
        <taxon>Metazoa</taxon>
        <taxon>Spiralia</taxon>
        <taxon>Lophotrochozoa</taxon>
        <taxon>Platyhelminthes</taxon>
        <taxon>Cestoda</taxon>
        <taxon>Eucestoda</taxon>
        <taxon>Diphyllobothriidea</taxon>
        <taxon>Diphyllobothriidae</taxon>
        <taxon>Dibothriocephalus</taxon>
    </lineage>
</organism>
<reference evidence="1 2" key="1">
    <citation type="submission" date="2018-11" db="EMBL/GenBank/DDBJ databases">
        <authorList>
            <consortium name="Pathogen Informatics"/>
        </authorList>
    </citation>
    <scope>NUCLEOTIDE SEQUENCE [LARGE SCALE GENOMIC DNA]</scope>
</reference>
<accession>A0A3P7LTP2</accession>
<dbReference type="EMBL" id="UYRU01056357">
    <property type="protein sequence ID" value="VDN13428.1"/>
    <property type="molecule type" value="Genomic_DNA"/>
</dbReference>
<name>A0A3P7LTP2_DIBLA</name>